<keyword evidence="3" id="KW-1185">Reference proteome</keyword>
<dbReference type="Pfam" id="PF05545">
    <property type="entry name" value="FixQ"/>
    <property type="match status" value="1"/>
</dbReference>
<evidence type="ECO:0000256" key="1">
    <source>
        <dbReference type="SAM" id="Phobius"/>
    </source>
</evidence>
<sequence>MDHGLIGSISTVLVFVTFIAIVWWAYSRQSKKNFEEAANLIFDDEEQHKASTQQTRESSTNE</sequence>
<dbReference type="CDD" id="cd01324">
    <property type="entry name" value="cbb3_Oxidase_CcoQ"/>
    <property type="match status" value="1"/>
</dbReference>
<feature type="transmembrane region" description="Helical" evidence="1">
    <location>
        <begin position="6"/>
        <end position="26"/>
    </location>
</feature>
<organism evidence="2 3">
    <name type="scientific">Pseudobowmanella zhangzhouensis</name>
    <dbReference type="NCBI Taxonomy" id="1537679"/>
    <lineage>
        <taxon>Bacteria</taxon>
        <taxon>Pseudomonadati</taxon>
        <taxon>Pseudomonadota</taxon>
        <taxon>Gammaproteobacteria</taxon>
        <taxon>Alteromonadales</taxon>
        <taxon>Alteromonadaceae</taxon>
    </lineage>
</organism>
<dbReference type="InterPro" id="IPR008621">
    <property type="entry name" value="Cbb3-typ_cyt_oxidase_comp"/>
</dbReference>
<dbReference type="RefSeq" id="WP_131256978.1">
    <property type="nucleotide sequence ID" value="NZ_JBHSUS010000001.1"/>
</dbReference>
<evidence type="ECO:0000313" key="2">
    <source>
        <dbReference type="EMBL" id="MFC6440093.1"/>
    </source>
</evidence>
<proteinExistence type="predicted"/>
<dbReference type="Proteomes" id="UP001596364">
    <property type="component" value="Unassembled WGS sequence"/>
</dbReference>
<dbReference type="EMBL" id="JBHSUS010000001">
    <property type="protein sequence ID" value="MFC6440093.1"/>
    <property type="molecule type" value="Genomic_DNA"/>
</dbReference>
<evidence type="ECO:0000313" key="3">
    <source>
        <dbReference type="Proteomes" id="UP001596364"/>
    </source>
</evidence>
<keyword evidence="1" id="KW-0812">Transmembrane</keyword>
<keyword evidence="1" id="KW-0472">Membrane</keyword>
<protein>
    <submittedName>
        <fullName evidence="2">Cbb3-type cytochrome oxidase subunit 3</fullName>
    </submittedName>
</protein>
<keyword evidence="1" id="KW-1133">Transmembrane helix</keyword>
<name>A0ABW1XJI5_9ALTE</name>
<comment type="caution">
    <text evidence="2">The sequence shown here is derived from an EMBL/GenBank/DDBJ whole genome shotgun (WGS) entry which is preliminary data.</text>
</comment>
<gene>
    <name evidence="2" type="ORF">ACFP85_08040</name>
</gene>
<reference evidence="3" key="1">
    <citation type="journal article" date="2019" name="Int. J. Syst. Evol. Microbiol.">
        <title>The Global Catalogue of Microorganisms (GCM) 10K type strain sequencing project: providing services to taxonomists for standard genome sequencing and annotation.</title>
        <authorList>
            <consortium name="The Broad Institute Genomics Platform"/>
            <consortium name="The Broad Institute Genome Sequencing Center for Infectious Disease"/>
            <person name="Wu L."/>
            <person name="Ma J."/>
        </authorList>
    </citation>
    <scope>NUCLEOTIDE SEQUENCE [LARGE SCALE GENOMIC DNA]</scope>
    <source>
        <strain evidence="3">CGMCC 1.16031</strain>
    </source>
</reference>
<accession>A0ABW1XJI5</accession>